<evidence type="ECO:0000256" key="1">
    <source>
        <dbReference type="ARBA" id="ARBA00006865"/>
    </source>
</evidence>
<dbReference type="PANTHER" id="PTHR10963">
    <property type="entry name" value="GLYCOSYL HYDROLASE-RELATED"/>
    <property type="match status" value="1"/>
</dbReference>
<feature type="chain" id="PRO_5018172957" evidence="2">
    <location>
        <begin position="24"/>
        <end position="284"/>
    </location>
</feature>
<dbReference type="PROSITE" id="PS51762">
    <property type="entry name" value="GH16_2"/>
    <property type="match status" value="1"/>
</dbReference>
<dbReference type="GO" id="GO:0005975">
    <property type="term" value="P:carbohydrate metabolic process"/>
    <property type="evidence" value="ECO:0007669"/>
    <property type="project" value="InterPro"/>
</dbReference>
<comment type="similarity">
    <text evidence="1">Belongs to the glycosyl hydrolase 16 family.</text>
</comment>
<sequence length="284" mass="31047">MSSPILPAIVALLAATTVAPANGAESAPLNLCEFVPVFNENFSAFRVSPRTLGDAQWIAHTPWNGDFGDAAFSDPGPQGPFSVVNGELHITASRTPQGRWHSGLIAAADASGNGRGVRYGYFEARMKMPPGPGTWPAFWLMSLKPVADPAPRVEIDVVEYYGHATDRYSASLHVWYRGANQNQTRHVTHRSPVPAGSLVNGYHDYGVRVLPDKITYYLDRRPVWEQATPAELDTPLYPLVNLALGSGYPIDQTPDPSTLAVKWVRLYALDEAGRSSRCARPKEH</sequence>
<dbReference type="GO" id="GO:0004553">
    <property type="term" value="F:hydrolase activity, hydrolyzing O-glycosyl compounds"/>
    <property type="evidence" value="ECO:0007669"/>
    <property type="project" value="InterPro"/>
</dbReference>
<dbReference type="AlphaFoldDB" id="A0A3N8P4P6"/>
<dbReference type="Pfam" id="PF00722">
    <property type="entry name" value="Glyco_hydro_16"/>
    <property type="match status" value="1"/>
</dbReference>
<proteinExistence type="inferred from homology"/>
<dbReference type="EMBL" id="QTQV01000029">
    <property type="protein sequence ID" value="RQT06642.1"/>
    <property type="molecule type" value="Genomic_DNA"/>
</dbReference>
<dbReference type="CDD" id="cd08023">
    <property type="entry name" value="GH16_laminarinase_like"/>
    <property type="match status" value="1"/>
</dbReference>
<evidence type="ECO:0000313" key="5">
    <source>
        <dbReference type="Proteomes" id="UP000277921"/>
    </source>
</evidence>
<name>A0A3N8P4P6_9BURK</name>
<accession>A0A3N8P4P6</accession>
<comment type="caution">
    <text evidence="4">The sequence shown here is derived from an EMBL/GenBank/DDBJ whole genome shotgun (WGS) entry which is preliminary data.</text>
</comment>
<protein>
    <submittedName>
        <fullName evidence="4">Glycoside hydrolase family 16 protein</fullName>
    </submittedName>
</protein>
<keyword evidence="4" id="KW-0378">Hydrolase</keyword>
<dbReference type="PANTHER" id="PTHR10963:SF55">
    <property type="entry name" value="GLYCOSIDE HYDROLASE FAMILY 16 PROTEIN"/>
    <property type="match status" value="1"/>
</dbReference>
<dbReference type="InterPro" id="IPR000757">
    <property type="entry name" value="Beta-glucanase-like"/>
</dbReference>
<feature type="domain" description="GH16" evidence="3">
    <location>
        <begin position="54"/>
        <end position="272"/>
    </location>
</feature>
<dbReference type="InterPro" id="IPR013320">
    <property type="entry name" value="ConA-like_dom_sf"/>
</dbReference>
<dbReference type="InterPro" id="IPR050546">
    <property type="entry name" value="Glycosyl_Hydrlase_16"/>
</dbReference>
<dbReference type="Gene3D" id="2.60.120.200">
    <property type="match status" value="1"/>
</dbReference>
<dbReference type="SUPFAM" id="SSF49899">
    <property type="entry name" value="Concanavalin A-like lectins/glucanases"/>
    <property type="match status" value="1"/>
</dbReference>
<evidence type="ECO:0000256" key="2">
    <source>
        <dbReference type="SAM" id="SignalP"/>
    </source>
</evidence>
<keyword evidence="2" id="KW-0732">Signal</keyword>
<gene>
    <name evidence="4" type="ORF">DF051_33435</name>
</gene>
<evidence type="ECO:0000313" key="4">
    <source>
        <dbReference type="EMBL" id="RQT06642.1"/>
    </source>
</evidence>
<feature type="signal peptide" evidence="2">
    <location>
        <begin position="1"/>
        <end position="23"/>
    </location>
</feature>
<dbReference type="Proteomes" id="UP000277921">
    <property type="component" value="Unassembled WGS sequence"/>
</dbReference>
<reference evidence="4 5" key="1">
    <citation type="submission" date="2018-08" db="EMBL/GenBank/DDBJ databases">
        <title>Comparative analysis of Burkholderia isolates from Puerto Rico.</title>
        <authorList>
            <person name="Hall C."/>
            <person name="Sahl J."/>
            <person name="Wagner D."/>
        </authorList>
    </citation>
    <scope>NUCLEOTIDE SEQUENCE [LARGE SCALE GENOMIC DNA]</scope>
    <source>
        <strain evidence="4 5">Bp9025</strain>
    </source>
</reference>
<evidence type="ECO:0000259" key="3">
    <source>
        <dbReference type="PROSITE" id="PS51762"/>
    </source>
</evidence>
<organism evidence="4 5">
    <name type="scientific">Burkholderia contaminans</name>
    <dbReference type="NCBI Taxonomy" id="488447"/>
    <lineage>
        <taxon>Bacteria</taxon>
        <taxon>Pseudomonadati</taxon>
        <taxon>Pseudomonadota</taxon>
        <taxon>Betaproteobacteria</taxon>
        <taxon>Burkholderiales</taxon>
        <taxon>Burkholderiaceae</taxon>
        <taxon>Burkholderia</taxon>
        <taxon>Burkholderia cepacia complex</taxon>
    </lineage>
</organism>